<keyword evidence="7 10" id="KW-0812">Transmembrane</keyword>
<dbReference type="InterPro" id="IPR010055">
    <property type="entry name" value="T2SS_protein-GspJ"/>
</dbReference>
<dbReference type="InterPro" id="IPR045584">
    <property type="entry name" value="Pilin-like"/>
</dbReference>
<evidence type="ECO:0000256" key="7">
    <source>
        <dbReference type="ARBA" id="ARBA00022692"/>
    </source>
</evidence>
<keyword evidence="9 10" id="KW-0472">Membrane</keyword>
<dbReference type="SUPFAM" id="SSF54523">
    <property type="entry name" value="Pili subunits"/>
    <property type="match status" value="2"/>
</dbReference>
<keyword evidence="12" id="KW-1185">Reference proteome</keyword>
<organism evidence="11 12">
    <name type="scientific">Natronospira elongata</name>
    <dbReference type="NCBI Taxonomy" id="3110268"/>
    <lineage>
        <taxon>Bacteria</taxon>
        <taxon>Pseudomonadati</taxon>
        <taxon>Pseudomonadota</taxon>
        <taxon>Gammaproteobacteria</taxon>
        <taxon>Natronospirales</taxon>
        <taxon>Natronospiraceae</taxon>
        <taxon>Natronospira</taxon>
    </lineage>
</organism>
<dbReference type="Gene3D" id="2.10.70.20">
    <property type="entry name" value="gspk-gspi-gspj complex like domains"/>
    <property type="match status" value="1"/>
</dbReference>
<dbReference type="Proteomes" id="UP001302316">
    <property type="component" value="Unassembled WGS sequence"/>
</dbReference>
<comment type="similarity">
    <text evidence="2">Belongs to the GSP J family.</text>
</comment>
<dbReference type="GO" id="GO:0015628">
    <property type="term" value="P:protein secretion by the type II secretion system"/>
    <property type="evidence" value="ECO:0007669"/>
    <property type="project" value="InterPro"/>
</dbReference>
<dbReference type="PANTHER" id="PTHR39583:SF2">
    <property type="entry name" value="TYPE II SECRETION SYSTEM PROTEIN J"/>
    <property type="match status" value="1"/>
</dbReference>
<dbReference type="NCBIfam" id="TIGR02532">
    <property type="entry name" value="IV_pilin_GFxxxE"/>
    <property type="match status" value="1"/>
</dbReference>
<dbReference type="NCBIfam" id="TIGR01711">
    <property type="entry name" value="gspJ"/>
    <property type="match status" value="1"/>
</dbReference>
<dbReference type="GO" id="GO:0005886">
    <property type="term" value="C:plasma membrane"/>
    <property type="evidence" value="ECO:0007669"/>
    <property type="project" value="UniProtKB-SubCell"/>
</dbReference>
<evidence type="ECO:0000256" key="9">
    <source>
        <dbReference type="ARBA" id="ARBA00023136"/>
    </source>
</evidence>
<dbReference type="EMBL" id="JAYGII010000008">
    <property type="protein sequence ID" value="MEA5445266.1"/>
    <property type="molecule type" value="Genomic_DNA"/>
</dbReference>
<dbReference type="Gene3D" id="3.10.610.10">
    <property type="entry name" value="GSPII I/J protein-like"/>
    <property type="match status" value="1"/>
</dbReference>
<dbReference type="InterPro" id="IPR051621">
    <property type="entry name" value="T2SS_protein_J"/>
</dbReference>
<name>A0AAP6JET0_9GAMM</name>
<keyword evidence="5" id="KW-0488">Methylation</keyword>
<evidence type="ECO:0000256" key="8">
    <source>
        <dbReference type="ARBA" id="ARBA00022989"/>
    </source>
</evidence>
<accession>A0AAP6JET0</accession>
<evidence type="ECO:0000256" key="4">
    <source>
        <dbReference type="ARBA" id="ARBA00022475"/>
    </source>
</evidence>
<reference evidence="11 12" key="1">
    <citation type="submission" date="2023-12" db="EMBL/GenBank/DDBJ databases">
        <title>Whole-genome sequencing of halo(alkali)philic microorganisms from hypersaline lakes.</title>
        <authorList>
            <person name="Sorokin D.Y."/>
            <person name="Merkel A.Y."/>
            <person name="Messina E."/>
            <person name="Yakimov M."/>
        </authorList>
    </citation>
    <scope>NUCLEOTIDE SEQUENCE [LARGE SCALE GENOMIC DNA]</scope>
    <source>
        <strain evidence="11 12">AB-CW1</strain>
    </source>
</reference>
<dbReference type="GO" id="GO:0015627">
    <property type="term" value="C:type II protein secretion system complex"/>
    <property type="evidence" value="ECO:0007669"/>
    <property type="project" value="InterPro"/>
</dbReference>
<gene>
    <name evidence="11" type="primary">gspJ</name>
    <name evidence="11" type="ORF">VCB98_05485</name>
</gene>
<evidence type="ECO:0000256" key="6">
    <source>
        <dbReference type="ARBA" id="ARBA00022519"/>
    </source>
</evidence>
<sequence length="213" mass="23987">MIMGGRRQHRGFTLFEIMVAIAIFAILGVMTWTAMAGMVRQQELTTTAMERFRAVQQTMTLLTRDLEQIRPRPIRGASHGDFEPAVSGGGYMETQLEFTRGGVRNPLQQPRASLQRVGWGLDGDTLTRFAWPVLDRAPDTQPLVMPLLEDVVSLQVRFLDPGGEWQDDWPPAAAGFQADPFLMPRAMEIIIETEDMGRLRRVMEVPGVMGRME</sequence>
<evidence type="ECO:0000313" key="12">
    <source>
        <dbReference type="Proteomes" id="UP001302316"/>
    </source>
</evidence>
<dbReference type="AlphaFoldDB" id="A0AAP6JET0"/>
<protein>
    <recommendedName>
        <fullName evidence="3">Type II secretion system protein J</fullName>
    </recommendedName>
</protein>
<feature type="transmembrane region" description="Helical" evidence="10">
    <location>
        <begin position="12"/>
        <end position="35"/>
    </location>
</feature>
<dbReference type="Pfam" id="PF11612">
    <property type="entry name" value="T2SSJ"/>
    <property type="match status" value="1"/>
</dbReference>
<comment type="subcellular location">
    <subcellularLocation>
        <location evidence="1">Cell inner membrane</location>
        <topology evidence="1">Single-pass membrane protein</topology>
    </subcellularLocation>
</comment>
<keyword evidence="4" id="KW-1003">Cell membrane</keyword>
<evidence type="ECO:0000256" key="3">
    <source>
        <dbReference type="ARBA" id="ARBA00021539"/>
    </source>
</evidence>
<proteinExistence type="inferred from homology"/>
<dbReference type="RefSeq" id="WP_346050896.1">
    <property type="nucleotide sequence ID" value="NZ_JAYGII010000008.1"/>
</dbReference>
<evidence type="ECO:0000313" key="11">
    <source>
        <dbReference type="EMBL" id="MEA5445266.1"/>
    </source>
</evidence>
<dbReference type="InterPro" id="IPR012902">
    <property type="entry name" value="N_methyl_site"/>
</dbReference>
<keyword evidence="6" id="KW-0997">Cell inner membrane</keyword>
<keyword evidence="8 10" id="KW-1133">Transmembrane helix</keyword>
<evidence type="ECO:0000256" key="5">
    <source>
        <dbReference type="ARBA" id="ARBA00022481"/>
    </source>
</evidence>
<evidence type="ECO:0000256" key="1">
    <source>
        <dbReference type="ARBA" id="ARBA00004377"/>
    </source>
</evidence>
<dbReference type="Pfam" id="PF07963">
    <property type="entry name" value="N_methyl"/>
    <property type="match status" value="1"/>
</dbReference>
<evidence type="ECO:0000256" key="2">
    <source>
        <dbReference type="ARBA" id="ARBA00011084"/>
    </source>
</evidence>
<evidence type="ECO:0000256" key="10">
    <source>
        <dbReference type="SAM" id="Phobius"/>
    </source>
</evidence>
<dbReference type="PANTHER" id="PTHR39583">
    <property type="entry name" value="TYPE II SECRETION SYSTEM PROTEIN J-RELATED"/>
    <property type="match status" value="1"/>
</dbReference>
<comment type="caution">
    <text evidence="11">The sequence shown here is derived from an EMBL/GenBank/DDBJ whole genome shotgun (WGS) entry which is preliminary data.</text>
</comment>